<keyword evidence="5" id="KW-0479">Metal-binding</keyword>
<dbReference type="RefSeq" id="WP_116024170.1">
    <property type="nucleotide sequence ID" value="NZ_QTTT01000001.1"/>
</dbReference>
<dbReference type="GO" id="GO:0006742">
    <property type="term" value="P:NADP+ catabolic process"/>
    <property type="evidence" value="ECO:0007669"/>
    <property type="project" value="TreeGrafter"/>
</dbReference>
<dbReference type="PROSITE" id="PS00893">
    <property type="entry name" value="NUDIX_BOX"/>
    <property type="match status" value="1"/>
</dbReference>
<dbReference type="Gene3D" id="3.90.79.20">
    <property type="match status" value="1"/>
</dbReference>
<dbReference type="GO" id="GO:0019677">
    <property type="term" value="P:NAD+ catabolic process"/>
    <property type="evidence" value="ECO:0007669"/>
    <property type="project" value="TreeGrafter"/>
</dbReference>
<evidence type="ECO:0000256" key="6">
    <source>
        <dbReference type="ARBA" id="ARBA00022801"/>
    </source>
</evidence>
<dbReference type="Proteomes" id="UP000256661">
    <property type="component" value="Unassembled WGS sequence"/>
</dbReference>
<evidence type="ECO:0000259" key="10">
    <source>
        <dbReference type="PROSITE" id="PS51462"/>
    </source>
</evidence>
<evidence type="ECO:0000256" key="4">
    <source>
        <dbReference type="ARBA" id="ARBA00012381"/>
    </source>
</evidence>
<reference evidence="11 12" key="1">
    <citation type="submission" date="2018-08" db="EMBL/GenBank/DDBJ databases">
        <title>Sequencing the genomes of 1000 actinobacteria strains.</title>
        <authorList>
            <person name="Klenk H.-P."/>
        </authorList>
    </citation>
    <scope>NUCLEOTIDE SEQUENCE [LARGE SCALE GENOMIC DNA]</scope>
    <source>
        <strain evidence="11 12">DSM 43927</strain>
    </source>
</reference>
<dbReference type="GO" id="GO:0035529">
    <property type="term" value="F:NADH pyrophosphatase activity"/>
    <property type="evidence" value="ECO:0007669"/>
    <property type="project" value="TreeGrafter"/>
</dbReference>
<organism evidence="11 12">
    <name type="scientific">Thermomonospora umbrina</name>
    <dbReference type="NCBI Taxonomy" id="111806"/>
    <lineage>
        <taxon>Bacteria</taxon>
        <taxon>Bacillati</taxon>
        <taxon>Actinomycetota</taxon>
        <taxon>Actinomycetes</taxon>
        <taxon>Streptosporangiales</taxon>
        <taxon>Thermomonosporaceae</taxon>
        <taxon>Thermomonospora</taxon>
    </lineage>
</organism>
<dbReference type="OrthoDB" id="9791656at2"/>
<dbReference type="EC" id="3.6.1.22" evidence="4"/>
<keyword evidence="8" id="KW-0520">NAD</keyword>
<comment type="cofactor">
    <cofactor evidence="2">
        <name>Zn(2+)</name>
        <dbReference type="ChEBI" id="CHEBI:29105"/>
    </cofactor>
</comment>
<dbReference type="EMBL" id="QTTT01000001">
    <property type="protein sequence ID" value="REE98757.1"/>
    <property type="molecule type" value="Genomic_DNA"/>
</dbReference>
<dbReference type="SUPFAM" id="SSF55811">
    <property type="entry name" value="Nudix"/>
    <property type="match status" value="1"/>
</dbReference>
<evidence type="ECO:0000256" key="8">
    <source>
        <dbReference type="ARBA" id="ARBA00023027"/>
    </source>
</evidence>
<accession>A0A3D9ST25</accession>
<dbReference type="InterPro" id="IPR015797">
    <property type="entry name" value="NUDIX_hydrolase-like_dom_sf"/>
</dbReference>
<evidence type="ECO:0000256" key="2">
    <source>
        <dbReference type="ARBA" id="ARBA00001947"/>
    </source>
</evidence>
<dbReference type="Pfam" id="PF00293">
    <property type="entry name" value="NUDIX"/>
    <property type="match status" value="1"/>
</dbReference>
<dbReference type="InterPro" id="IPR050241">
    <property type="entry name" value="NAD-cap_RNA_hydrolase_NudC"/>
</dbReference>
<dbReference type="InterPro" id="IPR000086">
    <property type="entry name" value="NUDIX_hydrolase_dom"/>
</dbReference>
<dbReference type="InterPro" id="IPR049734">
    <property type="entry name" value="NudC-like_C"/>
</dbReference>
<dbReference type="PANTHER" id="PTHR42904">
    <property type="entry name" value="NUDIX HYDROLASE, NUDC SUBFAMILY"/>
    <property type="match status" value="1"/>
</dbReference>
<dbReference type="Pfam" id="PF09297">
    <property type="entry name" value="Zn_ribbon_NUD"/>
    <property type="match status" value="1"/>
</dbReference>
<dbReference type="GO" id="GO:0046872">
    <property type="term" value="F:metal ion binding"/>
    <property type="evidence" value="ECO:0007669"/>
    <property type="project" value="UniProtKB-KW"/>
</dbReference>
<evidence type="ECO:0000256" key="1">
    <source>
        <dbReference type="ARBA" id="ARBA00001946"/>
    </source>
</evidence>
<comment type="cofactor">
    <cofactor evidence="1">
        <name>Mg(2+)</name>
        <dbReference type="ChEBI" id="CHEBI:18420"/>
    </cofactor>
</comment>
<dbReference type="PROSITE" id="PS51462">
    <property type="entry name" value="NUDIX"/>
    <property type="match status" value="1"/>
</dbReference>
<dbReference type="AlphaFoldDB" id="A0A3D9ST25"/>
<evidence type="ECO:0000256" key="3">
    <source>
        <dbReference type="ARBA" id="ARBA00009595"/>
    </source>
</evidence>
<comment type="similarity">
    <text evidence="3">Belongs to the Nudix hydrolase family. NudC subfamily.</text>
</comment>
<evidence type="ECO:0000256" key="9">
    <source>
        <dbReference type="ARBA" id="ARBA00023679"/>
    </source>
</evidence>
<gene>
    <name evidence="11" type="ORF">DFJ69_4253</name>
</gene>
<evidence type="ECO:0000313" key="11">
    <source>
        <dbReference type="EMBL" id="REE98757.1"/>
    </source>
</evidence>
<comment type="caution">
    <text evidence="11">The sequence shown here is derived from an EMBL/GenBank/DDBJ whole genome shotgun (WGS) entry which is preliminary data.</text>
</comment>
<keyword evidence="7" id="KW-0460">Magnesium</keyword>
<evidence type="ECO:0000256" key="5">
    <source>
        <dbReference type="ARBA" id="ARBA00022723"/>
    </source>
</evidence>
<dbReference type="NCBIfam" id="NF001299">
    <property type="entry name" value="PRK00241.1"/>
    <property type="match status" value="1"/>
</dbReference>
<sequence>MERLEWLALARGRLDRVAERRRDDAWVAERWADPASRVLVVEGGRALITTADGPRLIHVSPEDAPEGDRYLLGVDEDGVAHFAVSGPLPVIEGSDTVDLRRVGAALGDLDSTLLTYAVALQNWHARHGHCPRCGVPTDIVKAGHGRLCPADGSEHFPRLDPAVIMLVRDDRDRVLLACAPGWPERMMSVLAGFVEPGESLEQAVAREVFEEVGLVVDDIVYLGSQPWPLPQSLMVGFFCRATGDSTFTIDPEEIAEARWFTREELGEAAGAETTLLPGRLSIARQLIERWYGDRLPGQVNW</sequence>
<dbReference type="GO" id="GO:0005829">
    <property type="term" value="C:cytosol"/>
    <property type="evidence" value="ECO:0007669"/>
    <property type="project" value="TreeGrafter"/>
</dbReference>
<dbReference type="InterPro" id="IPR015376">
    <property type="entry name" value="Znr_NADH_PPase"/>
</dbReference>
<comment type="catalytic activity">
    <reaction evidence="9">
        <text>a 5'-end NAD(+)-phospho-ribonucleoside in mRNA + H2O = a 5'-end phospho-adenosine-phospho-ribonucleoside in mRNA + beta-nicotinamide D-ribonucleotide + 2 H(+)</text>
        <dbReference type="Rhea" id="RHEA:60876"/>
        <dbReference type="Rhea" id="RHEA-COMP:15698"/>
        <dbReference type="Rhea" id="RHEA-COMP:15719"/>
        <dbReference type="ChEBI" id="CHEBI:14649"/>
        <dbReference type="ChEBI" id="CHEBI:15377"/>
        <dbReference type="ChEBI" id="CHEBI:15378"/>
        <dbReference type="ChEBI" id="CHEBI:144029"/>
        <dbReference type="ChEBI" id="CHEBI:144051"/>
    </reaction>
    <physiologicalReaction direction="left-to-right" evidence="9">
        <dbReference type="Rhea" id="RHEA:60877"/>
    </physiologicalReaction>
</comment>
<keyword evidence="6" id="KW-0378">Hydrolase</keyword>
<proteinExistence type="inferred from homology"/>
<dbReference type="InterPro" id="IPR020084">
    <property type="entry name" value="NUDIX_hydrolase_CS"/>
</dbReference>
<feature type="domain" description="Nudix hydrolase" evidence="10">
    <location>
        <begin position="157"/>
        <end position="288"/>
    </location>
</feature>
<evidence type="ECO:0000256" key="7">
    <source>
        <dbReference type="ARBA" id="ARBA00022842"/>
    </source>
</evidence>
<dbReference type="PANTHER" id="PTHR42904:SF6">
    <property type="entry name" value="NAD-CAPPED RNA HYDROLASE NUDT12"/>
    <property type="match status" value="1"/>
</dbReference>
<evidence type="ECO:0000313" key="12">
    <source>
        <dbReference type="Proteomes" id="UP000256661"/>
    </source>
</evidence>
<name>A0A3D9ST25_9ACTN</name>
<keyword evidence="12" id="KW-1185">Reference proteome</keyword>
<protein>
    <recommendedName>
        <fullName evidence="4">NAD(+) diphosphatase</fullName>
        <ecNumber evidence="4">3.6.1.22</ecNumber>
    </recommendedName>
</protein>
<dbReference type="CDD" id="cd03429">
    <property type="entry name" value="NUDIX_NADH_pyrophosphatase_Nudt13"/>
    <property type="match status" value="1"/>
</dbReference>
<dbReference type="Gene3D" id="3.90.79.10">
    <property type="entry name" value="Nucleoside Triphosphate Pyrophosphohydrolase"/>
    <property type="match status" value="1"/>
</dbReference>